<dbReference type="SUPFAM" id="SSF51735">
    <property type="entry name" value="NAD(P)-binding Rossmann-fold domains"/>
    <property type="match status" value="1"/>
</dbReference>
<accession>A0A418T8P8</accession>
<reference evidence="3" key="1">
    <citation type="submission" date="2018-09" db="EMBL/GenBank/DDBJ databases">
        <title>Acidovorax cavernicola nov. sp. isolated from Gruta de las Maravillas (Aracena, Spain).</title>
        <authorList>
            <person name="Jurado V."/>
            <person name="Gutierrez-Patricio S."/>
            <person name="Gonzalez-Pimentel J.L."/>
            <person name="Miller A.Z."/>
            <person name="Laiz L."/>
            <person name="Saiz-Jimenez C."/>
        </authorList>
    </citation>
    <scope>NUCLEOTIDE SEQUENCE [LARGE SCALE GENOMIC DNA]</scope>
    <source>
        <strain evidence="3">1011MAR3C25</strain>
    </source>
</reference>
<evidence type="ECO:0000259" key="1">
    <source>
        <dbReference type="Pfam" id="PF13460"/>
    </source>
</evidence>
<dbReference type="InterPro" id="IPR036291">
    <property type="entry name" value="NAD(P)-bd_dom_sf"/>
</dbReference>
<protein>
    <submittedName>
        <fullName evidence="2">NAD-dependent epimerase/dehydratase family protein</fullName>
    </submittedName>
</protein>
<dbReference type="RefSeq" id="WP_119745593.1">
    <property type="nucleotide sequence ID" value="NZ_QZCG01000001.1"/>
</dbReference>
<dbReference type="OrthoDB" id="7170465at2"/>
<dbReference type="GO" id="GO:0004029">
    <property type="term" value="F:aldehyde dehydrogenase (NAD+) activity"/>
    <property type="evidence" value="ECO:0007669"/>
    <property type="project" value="TreeGrafter"/>
</dbReference>
<dbReference type="InterPro" id="IPR016040">
    <property type="entry name" value="NAD(P)-bd_dom"/>
</dbReference>
<feature type="domain" description="NAD(P)-binding" evidence="1">
    <location>
        <begin position="12"/>
        <end position="118"/>
    </location>
</feature>
<proteinExistence type="predicted"/>
<dbReference type="Proteomes" id="UP000284202">
    <property type="component" value="Unassembled WGS sequence"/>
</dbReference>
<dbReference type="PANTHER" id="PTHR48079">
    <property type="entry name" value="PROTEIN YEEZ"/>
    <property type="match status" value="1"/>
</dbReference>
<dbReference type="AlphaFoldDB" id="A0A418T8P8"/>
<evidence type="ECO:0000313" key="2">
    <source>
        <dbReference type="EMBL" id="RJE89547.1"/>
    </source>
</evidence>
<dbReference type="EMBL" id="QZCG01000001">
    <property type="protein sequence ID" value="RJE89547.1"/>
    <property type="molecule type" value="Genomic_DNA"/>
</dbReference>
<dbReference type="InterPro" id="IPR051783">
    <property type="entry name" value="NAD(P)-dependent_oxidoreduct"/>
</dbReference>
<keyword evidence="3" id="KW-1185">Reference proteome</keyword>
<organism evidence="2 3">
    <name type="scientific">Paracoccus onubensis</name>
    <dbReference type="NCBI Taxonomy" id="1675788"/>
    <lineage>
        <taxon>Bacteria</taxon>
        <taxon>Pseudomonadati</taxon>
        <taxon>Pseudomonadota</taxon>
        <taxon>Alphaproteobacteria</taxon>
        <taxon>Rhodobacterales</taxon>
        <taxon>Paracoccaceae</taxon>
        <taxon>Paracoccus</taxon>
    </lineage>
</organism>
<dbReference type="Gene3D" id="3.40.50.720">
    <property type="entry name" value="NAD(P)-binding Rossmann-like Domain"/>
    <property type="match status" value="1"/>
</dbReference>
<comment type="caution">
    <text evidence="2">The sequence shown here is derived from an EMBL/GenBank/DDBJ whole genome shotgun (WGS) entry which is preliminary data.</text>
</comment>
<dbReference type="GO" id="GO:0005737">
    <property type="term" value="C:cytoplasm"/>
    <property type="evidence" value="ECO:0007669"/>
    <property type="project" value="TreeGrafter"/>
</dbReference>
<dbReference type="PANTHER" id="PTHR48079:SF6">
    <property type="entry name" value="NAD(P)-BINDING DOMAIN-CONTAINING PROTEIN-RELATED"/>
    <property type="match status" value="1"/>
</dbReference>
<name>A0A418T8P8_9RHOB</name>
<dbReference type="Pfam" id="PF13460">
    <property type="entry name" value="NAD_binding_10"/>
    <property type="match status" value="1"/>
</dbReference>
<gene>
    <name evidence="2" type="ORF">D3P04_01030</name>
</gene>
<evidence type="ECO:0000313" key="3">
    <source>
        <dbReference type="Proteomes" id="UP000284202"/>
    </source>
</evidence>
<sequence>MMEQNRTALVLGATGGIGGGIAKALCRHGWQVRGLARDLAAARNRGPAHVEWFEGDAMRGADVIRAAQGVSVIVHAVNPPGYRDWDRLVLPMIDNTIAAARAAGGARIVLPGTIYNFDPAKTPVISETSRQHPKSRKGTIRVELEERLRLAAPEVPSLILRAGDFFGPGMRASWFAQAMVSAGNPLKRIINPARGAGHSWAYLPDLAETFARLLDLPERLKPFEMLQFEGIYDADGQQMIRAIRNAAERRLPVYGFPWWLISLVAPFGGFPREAAEIAPYWKHPIRLDNSRLTGLLGNEPHTSPEIAVRNSLAALGCLEARAVLPAPQEQ</sequence>